<keyword evidence="5" id="KW-1185">Reference proteome</keyword>
<dbReference type="AlphaFoldDB" id="A0AB73T8J1"/>
<dbReference type="RefSeq" id="WP_109624969.1">
    <property type="nucleotide sequence ID" value="NZ_JANKBI010000012.1"/>
</dbReference>
<name>A0AB73T8J1_9FIRM</name>
<dbReference type="Proteomes" id="UP000245412">
    <property type="component" value="Unassembled WGS sequence"/>
</dbReference>
<protein>
    <submittedName>
        <fullName evidence="4">Sortase B</fullName>
    </submittedName>
</protein>
<organism evidence="4 5">
    <name type="scientific">Murimonas intestini</name>
    <dbReference type="NCBI Taxonomy" id="1337051"/>
    <lineage>
        <taxon>Bacteria</taxon>
        <taxon>Bacillati</taxon>
        <taxon>Bacillota</taxon>
        <taxon>Clostridia</taxon>
        <taxon>Lachnospirales</taxon>
        <taxon>Lachnospiraceae</taxon>
        <taxon>Murimonas</taxon>
    </lineage>
</organism>
<sequence>MKKKIWVSAAVCAFAVAGILALDIGKDYWEKNEARREYEEMRQQDKEQEIQAQDTDGEDGERGVRAQGQLREETEPGHDAQSGSAGKKLKQIDIPVDFHSLREQNPDIYAWITIPGTEIDYPVVQDSNDDSYYLTHTAERTESVSGAVFSEHYNSKDFSDQLTVLYGHNMKDGSMFAGLHQYEDSQFMKDHDEITIYTPNAILKYRIFAAYLSDDKHILLNYNLGREEDSRKAYIDEIMGQRTMKASLDTDVPVDESSSILTLSTCHSAGKDSRYLVQAYLTEKLE</sequence>
<dbReference type="CDD" id="cd05826">
    <property type="entry name" value="Sortase_B"/>
    <property type="match status" value="1"/>
</dbReference>
<dbReference type="InterPro" id="IPR009835">
    <property type="entry name" value="SrtB"/>
</dbReference>
<dbReference type="EMBL" id="QGGY01000002">
    <property type="protein sequence ID" value="PWJ78021.1"/>
    <property type="molecule type" value="Genomic_DNA"/>
</dbReference>
<evidence type="ECO:0000313" key="4">
    <source>
        <dbReference type="EMBL" id="PWJ78021.1"/>
    </source>
</evidence>
<keyword evidence="1" id="KW-0378">Hydrolase</keyword>
<dbReference type="GO" id="GO:0016787">
    <property type="term" value="F:hydrolase activity"/>
    <property type="evidence" value="ECO:0007669"/>
    <property type="project" value="UniProtKB-KW"/>
</dbReference>
<evidence type="ECO:0000256" key="3">
    <source>
        <dbReference type="SAM" id="MobiDB-lite"/>
    </source>
</evidence>
<feature type="compositionally biased region" description="Basic and acidic residues" evidence="3">
    <location>
        <begin position="36"/>
        <end position="49"/>
    </location>
</feature>
<dbReference type="SUPFAM" id="SSF63817">
    <property type="entry name" value="Sortase"/>
    <property type="match status" value="1"/>
</dbReference>
<dbReference type="NCBIfam" id="TIGR03064">
    <property type="entry name" value="sortase_srtB"/>
    <property type="match status" value="1"/>
</dbReference>
<evidence type="ECO:0000313" key="5">
    <source>
        <dbReference type="Proteomes" id="UP000245412"/>
    </source>
</evidence>
<evidence type="ECO:0000256" key="2">
    <source>
        <dbReference type="PIRSR" id="PIRSR605754-1"/>
    </source>
</evidence>
<accession>A0AB73T8J1</accession>
<gene>
    <name evidence="4" type="ORF">C7383_102154</name>
</gene>
<feature type="active site" description="Acyl-thioester intermediate" evidence="2">
    <location>
        <position position="266"/>
    </location>
</feature>
<dbReference type="Gene3D" id="2.40.260.10">
    <property type="entry name" value="Sortase"/>
    <property type="match status" value="1"/>
</dbReference>
<dbReference type="InterPro" id="IPR005754">
    <property type="entry name" value="Sortase"/>
</dbReference>
<dbReference type="Pfam" id="PF04203">
    <property type="entry name" value="Sortase"/>
    <property type="match status" value="1"/>
</dbReference>
<comment type="caution">
    <text evidence="4">The sequence shown here is derived from an EMBL/GenBank/DDBJ whole genome shotgun (WGS) entry which is preliminary data.</text>
</comment>
<feature type="compositionally biased region" description="Basic and acidic residues" evidence="3">
    <location>
        <begin position="60"/>
        <end position="78"/>
    </location>
</feature>
<proteinExistence type="predicted"/>
<dbReference type="InterPro" id="IPR023365">
    <property type="entry name" value="Sortase_dom-sf"/>
</dbReference>
<reference evidence="4 5" key="1">
    <citation type="submission" date="2018-05" db="EMBL/GenBank/DDBJ databases">
        <authorList>
            <person name="Goeker M."/>
            <person name="Huntemann M."/>
            <person name="Clum A."/>
            <person name="Pillay M."/>
            <person name="Palaniappan K."/>
            <person name="Varghese N."/>
            <person name="Mikhailova N."/>
            <person name="Stamatis D."/>
            <person name="Reddy T."/>
            <person name="Daum C."/>
            <person name="Shapiro N."/>
            <person name="Ivanova N."/>
            <person name="Kyrpides N."/>
            <person name="Woyke T."/>
        </authorList>
    </citation>
    <scope>NUCLEOTIDE SEQUENCE [LARGE SCALE GENOMIC DNA]</scope>
    <source>
        <strain evidence="4 5">DSM 26524</strain>
    </source>
</reference>
<feature type="active site" description="Proton donor/acceptor" evidence="2">
    <location>
        <position position="168"/>
    </location>
</feature>
<evidence type="ECO:0000256" key="1">
    <source>
        <dbReference type="ARBA" id="ARBA00022801"/>
    </source>
</evidence>
<feature type="region of interest" description="Disordered" evidence="3">
    <location>
        <begin position="36"/>
        <end position="87"/>
    </location>
</feature>